<evidence type="ECO:0000313" key="1">
    <source>
        <dbReference type="EMBL" id="SFB16587.1"/>
    </source>
</evidence>
<protein>
    <submittedName>
        <fullName evidence="1">2OG-Fe dioxygenase</fullName>
    </submittedName>
</protein>
<proteinExistence type="predicted"/>
<dbReference type="Pfam" id="PF10014">
    <property type="entry name" value="2OG-Fe_Oxy_2"/>
    <property type="match status" value="1"/>
</dbReference>
<evidence type="ECO:0000313" key="2">
    <source>
        <dbReference type="Proteomes" id="UP000243799"/>
    </source>
</evidence>
<keyword evidence="1" id="KW-0223">Dioxygenase</keyword>
<sequence length="228" mass="26193">MNPETATLTRKQIETEGFAVVSDDELGFSPESRAHLHREFFRPGILRSYPDDLPVDRERARDVVRYDWNDDQLTLTEYESIVIENRGERPEPREYARVEVLTDPCFEEWIRLALGLVPGSTRDTKGTFGVNLFRTYTNVVTRPHQDGEKFVFIYVLDKVGQGAQTWLYGPEENDPVLFQDTLGPGDLLVFEDARFRHSVTPLENPPGGTARRDVLVCTVNYDHTYPLD</sequence>
<dbReference type="EMBL" id="FOKG01000005">
    <property type="protein sequence ID" value="SFB16587.1"/>
    <property type="molecule type" value="Genomic_DNA"/>
</dbReference>
<name>A0A1I0YUC4_9PSEU</name>
<dbReference type="Gene3D" id="2.60.120.620">
    <property type="entry name" value="q2cbj1_9rhob like domain"/>
    <property type="match status" value="1"/>
</dbReference>
<keyword evidence="2" id="KW-1185">Reference proteome</keyword>
<reference evidence="2" key="1">
    <citation type="submission" date="2016-10" db="EMBL/GenBank/DDBJ databases">
        <authorList>
            <person name="Varghese N."/>
            <person name="Submissions S."/>
        </authorList>
    </citation>
    <scope>NUCLEOTIDE SEQUENCE [LARGE SCALE GENOMIC DNA]</scope>
    <source>
        <strain evidence="2">CGMCC 4.3568</strain>
    </source>
</reference>
<dbReference type="OrthoDB" id="3605594at2"/>
<dbReference type="Proteomes" id="UP000243799">
    <property type="component" value="Unassembled WGS sequence"/>
</dbReference>
<dbReference type="AlphaFoldDB" id="A0A1I0YUC4"/>
<organism evidence="1 2">
    <name type="scientific">Amycolatopsis marina</name>
    <dbReference type="NCBI Taxonomy" id="490629"/>
    <lineage>
        <taxon>Bacteria</taxon>
        <taxon>Bacillati</taxon>
        <taxon>Actinomycetota</taxon>
        <taxon>Actinomycetes</taxon>
        <taxon>Pseudonocardiales</taxon>
        <taxon>Pseudonocardiaceae</taxon>
        <taxon>Amycolatopsis</taxon>
    </lineage>
</organism>
<keyword evidence="1" id="KW-0560">Oxidoreductase</keyword>
<dbReference type="RefSeq" id="WP_091672626.1">
    <property type="nucleotide sequence ID" value="NZ_FOKG01000005.1"/>
</dbReference>
<accession>A0A1I0YUC4</accession>
<dbReference type="InterPro" id="IPR018724">
    <property type="entry name" value="2OG-Fe_dioxygenase"/>
</dbReference>
<dbReference type="GO" id="GO:0051213">
    <property type="term" value="F:dioxygenase activity"/>
    <property type="evidence" value="ECO:0007669"/>
    <property type="project" value="UniProtKB-KW"/>
</dbReference>
<gene>
    <name evidence="1" type="ORF">SAMN05216266_105318</name>
</gene>